<organism evidence="4 5">
    <name type="scientific">Catenovulum sediminis</name>
    <dbReference type="NCBI Taxonomy" id="1740262"/>
    <lineage>
        <taxon>Bacteria</taxon>
        <taxon>Pseudomonadati</taxon>
        <taxon>Pseudomonadota</taxon>
        <taxon>Gammaproteobacteria</taxon>
        <taxon>Alteromonadales</taxon>
        <taxon>Alteromonadaceae</taxon>
        <taxon>Catenovulum</taxon>
    </lineage>
</organism>
<evidence type="ECO:0000259" key="3">
    <source>
        <dbReference type="Pfam" id="PF13116"/>
    </source>
</evidence>
<evidence type="ECO:0000313" key="5">
    <source>
        <dbReference type="Proteomes" id="UP001467690"/>
    </source>
</evidence>
<evidence type="ECO:0000313" key="4">
    <source>
        <dbReference type="EMBL" id="MER2490862.1"/>
    </source>
</evidence>
<dbReference type="NCBIfam" id="TIGR02099">
    <property type="entry name" value="YhdP family protein"/>
    <property type="match status" value="1"/>
</dbReference>
<feature type="region of interest" description="Disordered" evidence="1">
    <location>
        <begin position="1268"/>
        <end position="1292"/>
    </location>
</feature>
<dbReference type="RefSeq" id="WP_350400669.1">
    <property type="nucleotide sequence ID" value="NZ_JBELOE010000076.1"/>
</dbReference>
<dbReference type="EMBL" id="JBELOE010000076">
    <property type="protein sequence ID" value="MER2490862.1"/>
    <property type="molecule type" value="Genomic_DNA"/>
</dbReference>
<feature type="domain" description="YhdP central" evidence="3">
    <location>
        <begin position="6"/>
        <end position="1265"/>
    </location>
</feature>
<keyword evidence="2" id="KW-0812">Transmembrane</keyword>
<feature type="compositionally biased region" description="Basic and acidic residues" evidence="1">
    <location>
        <begin position="1268"/>
        <end position="1284"/>
    </location>
</feature>
<keyword evidence="2" id="KW-0472">Membrane</keyword>
<dbReference type="PANTHER" id="PTHR38690">
    <property type="entry name" value="PROTEASE-RELATED"/>
    <property type="match status" value="1"/>
</dbReference>
<dbReference type="PANTHER" id="PTHR38690:SF1">
    <property type="entry name" value="PROTEASE"/>
    <property type="match status" value="1"/>
</dbReference>
<keyword evidence="2" id="KW-1133">Transmembrane helix</keyword>
<dbReference type="Proteomes" id="UP001467690">
    <property type="component" value="Unassembled WGS sequence"/>
</dbReference>
<dbReference type="InterPro" id="IPR025263">
    <property type="entry name" value="YhdP_central"/>
</dbReference>
<reference evidence="4 5" key="1">
    <citation type="submission" date="2024-06" db="EMBL/GenBank/DDBJ databases">
        <authorList>
            <person name="Chen R.Y."/>
        </authorList>
    </citation>
    <scope>NUCLEOTIDE SEQUENCE [LARGE SCALE GENOMIC DNA]</scope>
    <source>
        <strain evidence="4 5">D2</strain>
    </source>
</reference>
<gene>
    <name evidence="4" type="ORF">ABS311_03070</name>
</gene>
<feature type="transmembrane region" description="Helical" evidence="2">
    <location>
        <begin position="14"/>
        <end position="36"/>
    </location>
</feature>
<protein>
    <submittedName>
        <fullName evidence="4">YhdP family protein</fullName>
    </submittedName>
</protein>
<sequence length="1292" mass="145429">MTVKGFLAELIRKLWLSIAIVLVTTALILSAVRVGLPYASHFKDDIAHWFTEQFNQPVNIQQLAADWRGAGPVISLQGFEFIVAEQTNSPVMVSIEQVDLELDFWQSFLQRAPVVRNFVLDGVEVLIDVAQLQAAEQSGAEIKVLELFRDIFLNQFQRFDVQNSYITIVTTDGAAHQIRVHQLKWFNRQSDHQGVGEFSLEGIEEDTLAFILDLQDQGDDKYNGQFYVKSDGIDLAPWLRPYVTDKARNLQSKLKFEAWLDIEKSEFQSFLFNLDPSELTWYTGNTLRKLELVSGRLQADLAQSIPHFYMDDLSLAHENNLWGNFDIHAQKFAGNWQIYTPRINLAPVKSIVSLMQLPAKVAHFVRAVEGEPAVENFHLEYASADKWALRGQLAELSWQAFAELPSAQNVQAEILSAPGIIHMQWQAPEQTLHWPTAYGQAIEVFSFSMQNTLYWQTDRQRNLTDWQLKTPKLNLSFADQNIDAAFALYPNLADDTQLSLVLNLTGMPVKRVKQLLPEKLLGEQTYRYLMSALNSGQLESGKAIFQGALQDYPFLRQQGLAHVNLEIKDADFKFQPDWPKVDDVDLTLQILNQGLHIHSSTGKLLDAELVELAASIPDLLDPDLTLSLDIKAKGQAPAVTQIMQQSSLANSVGKALEQLIVQGPLSSQIKVDIPLMRSKDLSASGEVLFDGNSVVVAATGFEFEHVNGLLEFDMDRLKARKMTFDWGPVPYQIDLHGQQKAQEYQVDLDIRGRWPIDAILTQSGFLQLADRIKGSAEVDGHLAIKLPEKGFSYRLDVASDLHGVSLQLPKPLDKKAEHLRITNLTMIGDEESSNIKLDSGDELSFNGYLPHEMGQLTRAYLVLGEEVLSPPATGFNISVHLPQADFAEYLKVISDVQKDVATRPATGQSVIELPKRIRGLISEMSVGPLRWHNVNFDINRNQQKWLANILADEFVGDIKFTDDLMKQGMQIDAQRFMIKPYLATSSVQKNSYSSAEMREIFDNIPAIKFSCQNCQYESKNLGQVDLEIVKTSPQDLLLKNFNMRYREHKVDATGLWRLDAKNNSTTRLKGKVISSDFGLWLRDYQLSSAIRDSSVDADFAFNWATSPLELANDHLNGTVRWQLGEGYLTEVSDKGARILSLLSLDSLVRKLKLDFRDVFSKGLFYNQMKGDIKLNKGIAYTDNTVMDGVAGNMEVKGQTNLVTQTLDYRIKFSPKVTSSLPILIAWMVNPVTGIAALAIDQVIESADVISQIEFQISGTIDEPKVVETGRQSKEVKLNKAEQTRMKRNRSTQ</sequence>
<proteinExistence type="predicted"/>
<name>A0ABV1RD88_9ALTE</name>
<keyword evidence="5" id="KW-1185">Reference proteome</keyword>
<accession>A0ABV1RD88</accession>
<dbReference type="Pfam" id="PF13116">
    <property type="entry name" value="YhdP"/>
    <property type="match status" value="1"/>
</dbReference>
<dbReference type="InterPro" id="IPR011836">
    <property type="entry name" value="YhdP"/>
</dbReference>
<evidence type="ECO:0000256" key="2">
    <source>
        <dbReference type="SAM" id="Phobius"/>
    </source>
</evidence>
<comment type="caution">
    <text evidence="4">The sequence shown here is derived from an EMBL/GenBank/DDBJ whole genome shotgun (WGS) entry which is preliminary data.</text>
</comment>
<evidence type="ECO:0000256" key="1">
    <source>
        <dbReference type="SAM" id="MobiDB-lite"/>
    </source>
</evidence>